<evidence type="ECO:0000256" key="1">
    <source>
        <dbReference type="SAM" id="MobiDB-lite"/>
    </source>
</evidence>
<evidence type="ECO:0000313" key="2">
    <source>
        <dbReference type="EMBL" id="KAK9168899.1"/>
    </source>
</evidence>
<feature type="region of interest" description="Disordered" evidence="1">
    <location>
        <begin position="358"/>
        <end position="415"/>
    </location>
</feature>
<organism evidence="2 3">
    <name type="scientific">Stephania yunnanensis</name>
    <dbReference type="NCBI Taxonomy" id="152371"/>
    <lineage>
        <taxon>Eukaryota</taxon>
        <taxon>Viridiplantae</taxon>
        <taxon>Streptophyta</taxon>
        <taxon>Embryophyta</taxon>
        <taxon>Tracheophyta</taxon>
        <taxon>Spermatophyta</taxon>
        <taxon>Magnoliopsida</taxon>
        <taxon>Ranunculales</taxon>
        <taxon>Menispermaceae</taxon>
        <taxon>Menispermoideae</taxon>
        <taxon>Cissampelideae</taxon>
        <taxon>Stephania</taxon>
    </lineage>
</organism>
<dbReference type="Proteomes" id="UP001420932">
    <property type="component" value="Unassembled WGS sequence"/>
</dbReference>
<dbReference type="EMBL" id="JBBNAF010000001">
    <property type="protein sequence ID" value="KAK9168899.1"/>
    <property type="molecule type" value="Genomic_DNA"/>
</dbReference>
<proteinExistence type="predicted"/>
<reference evidence="2 3" key="1">
    <citation type="submission" date="2024-01" db="EMBL/GenBank/DDBJ databases">
        <title>Genome assemblies of Stephania.</title>
        <authorList>
            <person name="Yang L."/>
        </authorList>
    </citation>
    <scope>NUCLEOTIDE SEQUENCE [LARGE SCALE GENOMIC DNA]</scope>
    <source>
        <strain evidence="2">YNDBR</strain>
        <tissue evidence="2">Leaf</tissue>
    </source>
</reference>
<gene>
    <name evidence="2" type="ORF">Syun_001039</name>
</gene>
<keyword evidence="3" id="KW-1185">Reference proteome</keyword>
<dbReference type="AlphaFoldDB" id="A0AAP0LH29"/>
<feature type="compositionally biased region" description="Basic and acidic residues" evidence="1">
    <location>
        <begin position="358"/>
        <end position="385"/>
    </location>
</feature>
<protein>
    <submittedName>
        <fullName evidence="2">Uncharacterized protein</fullName>
    </submittedName>
</protein>
<sequence>MTSSESCIIIIRHWINPLGHITHNGIIEGETHQKTSRKRIVERAVEEMCPCLEMCTVLRITKFPPVVVPNWPAHGLSQCWPNPPSHRHVHQGQTQVSIVECWNADGSDRHATLVFDDIRHGTNIGLDCEFVDLGDGADAHIEEELMEAEVSELLLVCDVLQTLMLRLLIGGENGDRRHEALPLPINLYSTSLAPSLTSWLSRDNSRMWWDENSKLVEKFAKIQICHRGCTIGTRYGTFGGRGKLRAVDNDEEERISVDTWEYMKVVERASKASLSISSWLVANPIPKWSKIASQSELSRRILIPVPQRSTQRHHSAHNSKKSIMGTKVDIIAPASVPTAEKSNINCRVIFIELADRKRPQRPKKCEKDPSLGEYQGKDGTMERNLKGINTSQGMGTEVGTVAPGLVPTAEKMHKE</sequence>
<comment type="caution">
    <text evidence="2">The sequence shown here is derived from an EMBL/GenBank/DDBJ whole genome shotgun (WGS) entry which is preliminary data.</text>
</comment>
<name>A0AAP0LH29_9MAGN</name>
<evidence type="ECO:0000313" key="3">
    <source>
        <dbReference type="Proteomes" id="UP001420932"/>
    </source>
</evidence>
<accession>A0AAP0LH29</accession>